<evidence type="ECO:0000313" key="2">
    <source>
        <dbReference type="EMBL" id="KNC21394.1"/>
    </source>
</evidence>
<comment type="caution">
    <text evidence="2">The sequence shown here is derived from an EMBL/GenBank/DDBJ whole genome shotgun (WGS) entry which is preliminary data.</text>
</comment>
<feature type="transmembrane region" description="Helical" evidence="1">
    <location>
        <begin position="68"/>
        <end position="86"/>
    </location>
</feature>
<gene>
    <name evidence="2" type="ORF">FF38_12614</name>
</gene>
<dbReference type="EMBL" id="JRES01001623">
    <property type="protein sequence ID" value="KNC21394.1"/>
    <property type="molecule type" value="Genomic_DNA"/>
</dbReference>
<dbReference type="Proteomes" id="UP000037069">
    <property type="component" value="Unassembled WGS sequence"/>
</dbReference>
<sequence length="167" mass="19099">MFKQMKLTLSLSILIVGIVLTFGDTRILISVGNSNRTENISLDKDQHLSVEGSLEEYFEIPKDRLNKLFLTLSLTLFIVLIGILIVSADTRLFIPVEDSYRTETVSLDNDQQLSVQGSFEEYFVIPKDSKNRLFLTVIYMADKDGYKAKLDPKVYVNDKDGYKIKYV</sequence>
<evidence type="ECO:0000256" key="1">
    <source>
        <dbReference type="SAM" id="Phobius"/>
    </source>
</evidence>
<name>A0A0L0BQB7_LUCCU</name>
<accession>A0A0L0BQB7</accession>
<keyword evidence="1" id="KW-1133">Transmembrane helix</keyword>
<evidence type="ECO:0000313" key="3">
    <source>
        <dbReference type="Proteomes" id="UP000037069"/>
    </source>
</evidence>
<proteinExistence type="predicted"/>
<dbReference type="AlphaFoldDB" id="A0A0L0BQB7"/>
<reference evidence="2 3" key="1">
    <citation type="journal article" date="2015" name="Nat. Commun.">
        <title>Lucilia cuprina genome unlocks parasitic fly biology to underpin future interventions.</title>
        <authorList>
            <person name="Anstead C.A."/>
            <person name="Korhonen P.K."/>
            <person name="Young N.D."/>
            <person name="Hall R.S."/>
            <person name="Jex A.R."/>
            <person name="Murali S.C."/>
            <person name="Hughes D.S."/>
            <person name="Lee S.F."/>
            <person name="Perry T."/>
            <person name="Stroehlein A.J."/>
            <person name="Ansell B.R."/>
            <person name="Breugelmans B."/>
            <person name="Hofmann A."/>
            <person name="Qu J."/>
            <person name="Dugan S."/>
            <person name="Lee S.L."/>
            <person name="Chao H."/>
            <person name="Dinh H."/>
            <person name="Han Y."/>
            <person name="Doddapaneni H.V."/>
            <person name="Worley K.C."/>
            <person name="Muzny D.M."/>
            <person name="Ioannidis P."/>
            <person name="Waterhouse R.M."/>
            <person name="Zdobnov E.M."/>
            <person name="James P.J."/>
            <person name="Bagnall N.H."/>
            <person name="Kotze A.C."/>
            <person name="Gibbs R.A."/>
            <person name="Richards S."/>
            <person name="Batterham P."/>
            <person name="Gasser R.B."/>
        </authorList>
    </citation>
    <scope>NUCLEOTIDE SEQUENCE [LARGE SCALE GENOMIC DNA]</scope>
    <source>
        <strain evidence="2 3">LS</strain>
        <tissue evidence="2">Full body</tissue>
    </source>
</reference>
<dbReference type="OrthoDB" id="7980095at2759"/>
<keyword evidence="3" id="KW-1185">Reference proteome</keyword>
<organism evidence="2 3">
    <name type="scientific">Lucilia cuprina</name>
    <name type="common">Green bottle fly</name>
    <name type="synonym">Australian sheep blowfly</name>
    <dbReference type="NCBI Taxonomy" id="7375"/>
    <lineage>
        <taxon>Eukaryota</taxon>
        <taxon>Metazoa</taxon>
        <taxon>Ecdysozoa</taxon>
        <taxon>Arthropoda</taxon>
        <taxon>Hexapoda</taxon>
        <taxon>Insecta</taxon>
        <taxon>Pterygota</taxon>
        <taxon>Neoptera</taxon>
        <taxon>Endopterygota</taxon>
        <taxon>Diptera</taxon>
        <taxon>Brachycera</taxon>
        <taxon>Muscomorpha</taxon>
        <taxon>Oestroidea</taxon>
        <taxon>Calliphoridae</taxon>
        <taxon>Luciliinae</taxon>
        <taxon>Lucilia</taxon>
    </lineage>
</organism>
<keyword evidence="1" id="KW-0812">Transmembrane</keyword>
<keyword evidence="1" id="KW-0472">Membrane</keyword>
<protein>
    <submittedName>
        <fullName evidence="2">Uncharacterized protein</fullName>
    </submittedName>
</protein>